<dbReference type="Gene3D" id="1.10.3260.10">
    <property type="entry name" value="DNA ligase, ATP-dependent, N-terminal domain"/>
    <property type="match status" value="1"/>
</dbReference>
<evidence type="ECO:0000256" key="4">
    <source>
        <dbReference type="ARBA" id="ARBA00022840"/>
    </source>
</evidence>
<dbReference type="InterPro" id="IPR016059">
    <property type="entry name" value="DNA_ligase_ATP-dep_CS"/>
</dbReference>
<name>A0A2H3K5Y6_WOLCO</name>
<evidence type="ECO:0000259" key="7">
    <source>
        <dbReference type="PROSITE" id="PS50160"/>
    </source>
</evidence>
<keyword evidence="2" id="KW-0436">Ligase</keyword>
<dbReference type="InterPro" id="IPR012310">
    <property type="entry name" value="DNA_ligase_ATP-dep_cent"/>
</dbReference>
<keyword evidence="4" id="KW-0067">ATP-binding</keyword>
<protein>
    <recommendedName>
        <fullName evidence="7">ATP-dependent DNA ligase family profile domain-containing protein</fullName>
    </recommendedName>
</protein>
<dbReference type="EMBL" id="KB468157">
    <property type="protein sequence ID" value="PCH44474.1"/>
    <property type="molecule type" value="Genomic_DNA"/>
</dbReference>
<dbReference type="Proteomes" id="UP000218811">
    <property type="component" value="Unassembled WGS sequence"/>
</dbReference>
<dbReference type="SUPFAM" id="SSF56091">
    <property type="entry name" value="DNA ligase/mRNA capping enzyme, catalytic domain"/>
    <property type="match status" value="1"/>
</dbReference>
<dbReference type="GO" id="GO:0006303">
    <property type="term" value="P:double-strand break repair via nonhomologous end joining"/>
    <property type="evidence" value="ECO:0007669"/>
    <property type="project" value="TreeGrafter"/>
</dbReference>
<keyword evidence="5" id="KW-0539">Nucleus</keyword>
<evidence type="ECO:0000313" key="9">
    <source>
        <dbReference type="Proteomes" id="UP000218811"/>
    </source>
</evidence>
<feature type="domain" description="ATP-dependent DNA ligase family profile" evidence="7">
    <location>
        <begin position="438"/>
        <end position="570"/>
    </location>
</feature>
<dbReference type="GO" id="GO:0006310">
    <property type="term" value="P:DNA recombination"/>
    <property type="evidence" value="ECO:0007669"/>
    <property type="project" value="InterPro"/>
</dbReference>
<comment type="similarity">
    <text evidence="1">Belongs to the ATP-dependent DNA ligase family.</text>
</comment>
<keyword evidence="9" id="KW-1185">Reference proteome</keyword>
<dbReference type="STRING" id="742152.A0A2H3K5Y6"/>
<evidence type="ECO:0000256" key="5">
    <source>
        <dbReference type="ARBA" id="ARBA00023242"/>
    </source>
</evidence>
<dbReference type="Gene3D" id="3.30.470.30">
    <property type="entry name" value="DNA ligase/mRNA capping enzyme"/>
    <property type="match status" value="1"/>
</dbReference>
<dbReference type="PANTHER" id="PTHR45997">
    <property type="entry name" value="DNA LIGASE 4"/>
    <property type="match status" value="1"/>
</dbReference>
<gene>
    <name evidence="8" type="ORF">WOLCODRAFT_105197</name>
</gene>
<reference evidence="8 9" key="1">
    <citation type="journal article" date="2012" name="Science">
        <title>The Paleozoic origin of enzymatic lignin decomposition reconstructed from 31 fungal genomes.</title>
        <authorList>
            <person name="Floudas D."/>
            <person name="Binder M."/>
            <person name="Riley R."/>
            <person name="Barry K."/>
            <person name="Blanchette R.A."/>
            <person name="Henrissat B."/>
            <person name="Martinez A.T."/>
            <person name="Otillar R."/>
            <person name="Spatafora J.W."/>
            <person name="Yadav J.S."/>
            <person name="Aerts A."/>
            <person name="Benoit I."/>
            <person name="Boyd A."/>
            <person name="Carlson A."/>
            <person name="Copeland A."/>
            <person name="Coutinho P.M."/>
            <person name="de Vries R.P."/>
            <person name="Ferreira P."/>
            <person name="Findley K."/>
            <person name="Foster B."/>
            <person name="Gaskell J."/>
            <person name="Glotzer D."/>
            <person name="Gorecki P."/>
            <person name="Heitman J."/>
            <person name="Hesse C."/>
            <person name="Hori C."/>
            <person name="Igarashi K."/>
            <person name="Jurgens J.A."/>
            <person name="Kallen N."/>
            <person name="Kersten P."/>
            <person name="Kohler A."/>
            <person name="Kuees U."/>
            <person name="Kumar T.K.A."/>
            <person name="Kuo A."/>
            <person name="LaButti K."/>
            <person name="Larrondo L.F."/>
            <person name="Lindquist E."/>
            <person name="Ling A."/>
            <person name="Lombard V."/>
            <person name="Lucas S."/>
            <person name="Lundell T."/>
            <person name="Martin R."/>
            <person name="McLaughlin D.J."/>
            <person name="Morgenstern I."/>
            <person name="Morin E."/>
            <person name="Murat C."/>
            <person name="Nagy L.G."/>
            <person name="Nolan M."/>
            <person name="Ohm R.A."/>
            <person name="Patyshakuliyeva A."/>
            <person name="Rokas A."/>
            <person name="Ruiz-Duenas F.J."/>
            <person name="Sabat G."/>
            <person name="Salamov A."/>
            <person name="Samejima M."/>
            <person name="Schmutz J."/>
            <person name="Slot J.C."/>
            <person name="St John F."/>
            <person name="Stenlid J."/>
            <person name="Sun H."/>
            <person name="Sun S."/>
            <person name="Syed K."/>
            <person name="Tsang A."/>
            <person name="Wiebenga A."/>
            <person name="Young D."/>
            <person name="Pisabarro A."/>
            <person name="Eastwood D.C."/>
            <person name="Martin F."/>
            <person name="Cullen D."/>
            <person name="Grigoriev I.V."/>
            <person name="Hibbett D.S."/>
        </authorList>
    </citation>
    <scope>NUCLEOTIDE SEQUENCE [LARGE SCALE GENOMIC DNA]</scope>
    <source>
        <strain evidence="8 9">MD-104</strain>
    </source>
</reference>
<evidence type="ECO:0000256" key="2">
    <source>
        <dbReference type="ARBA" id="ARBA00022598"/>
    </source>
</evidence>
<dbReference type="GO" id="GO:0032807">
    <property type="term" value="C:DNA ligase IV complex"/>
    <property type="evidence" value="ECO:0007669"/>
    <property type="project" value="TreeGrafter"/>
</dbReference>
<evidence type="ECO:0000256" key="1">
    <source>
        <dbReference type="ARBA" id="ARBA00007572"/>
    </source>
</evidence>
<dbReference type="InterPro" id="IPR029710">
    <property type="entry name" value="LIG4"/>
</dbReference>
<dbReference type="GO" id="GO:0003910">
    <property type="term" value="F:DNA ligase (ATP) activity"/>
    <property type="evidence" value="ECO:0007669"/>
    <property type="project" value="InterPro"/>
</dbReference>
<keyword evidence="3" id="KW-0547">Nucleotide-binding</keyword>
<evidence type="ECO:0000313" key="8">
    <source>
        <dbReference type="EMBL" id="PCH44474.1"/>
    </source>
</evidence>
<feature type="compositionally biased region" description="Basic and acidic residues" evidence="6">
    <location>
        <begin position="817"/>
        <end position="827"/>
    </location>
</feature>
<evidence type="ECO:0000256" key="3">
    <source>
        <dbReference type="ARBA" id="ARBA00022741"/>
    </source>
</evidence>
<dbReference type="PROSITE" id="PS50160">
    <property type="entry name" value="DNA_LIGASE_A3"/>
    <property type="match status" value="1"/>
</dbReference>
<organism evidence="8 9">
    <name type="scientific">Wolfiporia cocos (strain MD-104)</name>
    <name type="common">Brown rot fungus</name>
    <dbReference type="NCBI Taxonomy" id="742152"/>
    <lineage>
        <taxon>Eukaryota</taxon>
        <taxon>Fungi</taxon>
        <taxon>Dikarya</taxon>
        <taxon>Basidiomycota</taxon>
        <taxon>Agaricomycotina</taxon>
        <taxon>Agaricomycetes</taxon>
        <taxon>Polyporales</taxon>
        <taxon>Phaeolaceae</taxon>
        <taxon>Wolfiporia</taxon>
    </lineage>
</organism>
<dbReference type="GO" id="GO:0003677">
    <property type="term" value="F:DNA binding"/>
    <property type="evidence" value="ECO:0007669"/>
    <property type="project" value="InterPro"/>
</dbReference>
<dbReference type="Pfam" id="PF04675">
    <property type="entry name" value="DNA_ligase_A_N"/>
    <property type="match status" value="1"/>
</dbReference>
<dbReference type="InterPro" id="IPR012308">
    <property type="entry name" value="DNA_ligase_ATP-dep_N"/>
</dbReference>
<dbReference type="PROSITE" id="PS00333">
    <property type="entry name" value="DNA_LIGASE_A2"/>
    <property type="match status" value="1"/>
</dbReference>
<dbReference type="Gene3D" id="2.40.50.140">
    <property type="entry name" value="Nucleic acid-binding proteins"/>
    <property type="match status" value="1"/>
</dbReference>
<dbReference type="InterPro" id="IPR012340">
    <property type="entry name" value="NA-bd_OB-fold"/>
</dbReference>
<dbReference type="InterPro" id="IPR036599">
    <property type="entry name" value="DNA_ligase_N_sf"/>
</dbReference>
<accession>A0A2H3K5Y6</accession>
<sequence>MHSFASLIHAVAAIRPRKTNEKKTTGTRSESHAIKTLRNWVTELCRRHSPLPADMVAMVFRLLFPEEDIKRKYNMQETRLARYLVDILTVSTAQGTPGSKLLNWKEEESLGCLGTEVEAIMKGKGMNPNREISITEVDALLTELAAKSAFSASSIRQTHLRTPRAASPRSTSEILRSLYTALSPAEASIVTQIILKDLRPILYPIARDQTHYRIALLHYNSNALVQLTKFDAMFAWDQSGDFYKAFRVRAQLDEAALAFAAASASGETETMLKPQVGVPIMIPKCIKGQSCAQALHQLRASRKVWVETKYDGERAQIHVELVRGKPRITIYSKSGRESTLDRAAIHPVICEGLAIGTSGCKIRKNTVVEAEIVAFSDKLDRIDEFWRIKSLISSTAIGPRRAKLRKSAREHSSNCDDVSSQCSLESDASCEGTRHLAVVFFDVLILDNKSLLSATYAERRKILESIITLRHGYTMVAERKAVPLTSSWPSEAEKARFRVVFAQLLADHQEGVVLKADESVYNDGRLRWVKLKKDYIAGYGDALDLVLIGAAWDKNRGRELRGTFAPTVYTTFYIGALSNSDAIKLDSKCVPKFEVFFTSSYGLSREQLEELNFLIKSSDTVKYEAGKPQLGLSYSCNIFPGLADPAVLLKQPILAEVMGACFDKAEHSKFYELRFPRITKVHRPSERTWTEATTLQEFQRIARESVGHESSDREIDDWCAQVWNRPIDPGARCPEKRKQQEAMWVEQMELADRKLRRKQGETGPQDRDSECEWSTPVVIKRKIDVDESLEESGASMARPTKRIRPLKTVTNLVGPAVEDKTSHEKVPLKPSGQRAPPVVIVTPPSSPLSQSVPLMDIQPQKAQDSSQPAHPEIAQSKYMLSTMQKVNGKPDSGDRTAPLQQKNYYSSPLGMFLHDAIVWLPRTQVASRPSWRVPSSQIVPTGHQVHGLESFLQACNWTETHDHARGCDWIKRGVVFIDDIGAGKEWLDFPVKMLIDRRSSLLHRDEHTTFTPIWIFSIKLLGYEELSKRTASIESQALFRLG</sequence>
<proteinExistence type="inferred from homology"/>
<dbReference type="OMA" id="RIDEFWR"/>
<dbReference type="Pfam" id="PF01068">
    <property type="entry name" value="DNA_ligase_A_M"/>
    <property type="match status" value="1"/>
</dbReference>
<feature type="region of interest" description="Disordered" evidence="6">
    <location>
        <begin position="817"/>
        <end position="838"/>
    </location>
</feature>
<dbReference type="PANTHER" id="PTHR45997:SF2">
    <property type="entry name" value="ATP DEPENDENT DNA LIGASE DOMAIN PROTEIN (AFU_ORTHOLOGUE AFUA_5G02430)"/>
    <property type="match status" value="1"/>
</dbReference>
<dbReference type="AlphaFoldDB" id="A0A2H3K5Y6"/>
<dbReference type="GO" id="GO:0006297">
    <property type="term" value="P:nucleotide-excision repair, DNA gap filling"/>
    <property type="evidence" value="ECO:0007669"/>
    <property type="project" value="TreeGrafter"/>
</dbReference>
<dbReference type="GO" id="GO:0005524">
    <property type="term" value="F:ATP binding"/>
    <property type="evidence" value="ECO:0007669"/>
    <property type="project" value="UniProtKB-KW"/>
</dbReference>
<dbReference type="OrthoDB" id="7482721at2759"/>
<dbReference type="PROSITE" id="PS00697">
    <property type="entry name" value="DNA_LIGASE_A1"/>
    <property type="match status" value="1"/>
</dbReference>
<evidence type="ECO:0000256" key="6">
    <source>
        <dbReference type="SAM" id="MobiDB-lite"/>
    </source>
</evidence>